<organism evidence="1 2">
    <name type="scientific">Diphasiastrum complanatum</name>
    <name type="common">Issler's clubmoss</name>
    <name type="synonym">Lycopodium complanatum</name>
    <dbReference type="NCBI Taxonomy" id="34168"/>
    <lineage>
        <taxon>Eukaryota</taxon>
        <taxon>Viridiplantae</taxon>
        <taxon>Streptophyta</taxon>
        <taxon>Embryophyta</taxon>
        <taxon>Tracheophyta</taxon>
        <taxon>Lycopodiopsida</taxon>
        <taxon>Lycopodiales</taxon>
        <taxon>Lycopodiaceae</taxon>
        <taxon>Lycopodioideae</taxon>
        <taxon>Diphasiastrum</taxon>
    </lineage>
</organism>
<dbReference type="Proteomes" id="UP001162992">
    <property type="component" value="Chromosome 10"/>
</dbReference>
<sequence length="386" mass="41644">MAMAMEEWRFPQGRAVDAVRWLPHATAAMDRLLVLALWDATPCRPSIDLTSLCHQEQAEAGQSTPWLQLQVSWPQPARASALRVLALSHERVLVAAASVVGSLSLVAIDSLHPSRPSAPLICPSLHRGSMCGLDLQSSSQSCVSVGEDGKINIISFGESGLQPMCFYDNRGLLSFSAVRWASPVEFVTGGIGYSLQWWDTRRPGGAVSKALTKWNGRHGPGLIHSIDIHPSRKHICVIGGSAGSVLAWDLRWQQEPIQLVGDNARGKGNLLGAPPIESDVWEVKYDHFSPFSGHSADTGKASPVMVCSEDGVLAVLEDGVAVELLAEPCAINSFDIDPELGQDIICALEHESVLVMRRGLDIPQKKLGNLTSQRGTIGSTFGSNYF</sequence>
<name>A0ACC2CIC4_DIPCM</name>
<gene>
    <name evidence="1" type="ORF">O6H91_10G067700</name>
</gene>
<reference evidence="2" key="1">
    <citation type="journal article" date="2024" name="Proc. Natl. Acad. Sci. U.S.A.">
        <title>Extraordinary preservation of gene collinearity over three hundred million years revealed in homosporous lycophytes.</title>
        <authorList>
            <person name="Li C."/>
            <person name="Wickell D."/>
            <person name="Kuo L.Y."/>
            <person name="Chen X."/>
            <person name="Nie B."/>
            <person name="Liao X."/>
            <person name="Peng D."/>
            <person name="Ji J."/>
            <person name="Jenkins J."/>
            <person name="Williams M."/>
            <person name="Shu S."/>
            <person name="Plott C."/>
            <person name="Barry K."/>
            <person name="Rajasekar S."/>
            <person name="Grimwood J."/>
            <person name="Han X."/>
            <person name="Sun S."/>
            <person name="Hou Z."/>
            <person name="He W."/>
            <person name="Dai G."/>
            <person name="Sun C."/>
            <person name="Schmutz J."/>
            <person name="Leebens-Mack J.H."/>
            <person name="Li F.W."/>
            <person name="Wang L."/>
        </authorList>
    </citation>
    <scope>NUCLEOTIDE SEQUENCE [LARGE SCALE GENOMIC DNA]</scope>
    <source>
        <strain evidence="2">cv. PW_Plant_1</strain>
    </source>
</reference>
<keyword evidence="2" id="KW-1185">Reference proteome</keyword>
<protein>
    <submittedName>
        <fullName evidence="1">Uncharacterized protein</fullName>
    </submittedName>
</protein>
<accession>A0ACC2CIC4</accession>
<comment type="caution">
    <text evidence="1">The sequence shown here is derived from an EMBL/GenBank/DDBJ whole genome shotgun (WGS) entry which is preliminary data.</text>
</comment>
<proteinExistence type="predicted"/>
<dbReference type="EMBL" id="CM055101">
    <property type="protein sequence ID" value="KAJ7541629.1"/>
    <property type="molecule type" value="Genomic_DNA"/>
</dbReference>
<evidence type="ECO:0000313" key="1">
    <source>
        <dbReference type="EMBL" id="KAJ7541629.1"/>
    </source>
</evidence>
<evidence type="ECO:0000313" key="2">
    <source>
        <dbReference type="Proteomes" id="UP001162992"/>
    </source>
</evidence>